<sequence>MYDHPPYQQVLDNQSTQYLHTKDQEPTQIVHTTQPDSTQNQSTPLLSELPNKQEKKVSQIQIQPTYQHHEEVFFGCCRKSPHMLSLLFNLFLLASIIFIIVAGILYGTNPSRNNKTVLIVAGCVLPVAFIAYIIEAFCSSTYSYLANLLEVEDIVTHINRIRDTAPVLRFHCECYHYETRLVTVSYTETDSNGVTRTRHRTETREEKVVTYTESERFEFRAHNDTSGVVSNELLTFNAIRIDFTKQWNAGDQMTADTYSSRYMNFKLRNQFRDTHFNAWETFDVPGFESKMLAIVDINKKNKMLSAGWYTFFTLLLLNSWAYRIWMDSVSVKAKYHFNKTIYI</sequence>
<evidence type="ECO:0008006" key="9">
    <source>
        <dbReference type="Google" id="ProtNLM"/>
    </source>
</evidence>
<feature type="transmembrane region" description="Helical" evidence="6">
    <location>
        <begin position="306"/>
        <end position="325"/>
    </location>
</feature>
<dbReference type="Pfam" id="PF14857">
    <property type="entry name" value="TMEM151"/>
    <property type="match status" value="1"/>
</dbReference>
<dbReference type="InterPro" id="IPR026767">
    <property type="entry name" value="Tmem151"/>
</dbReference>
<comment type="similarity">
    <text evidence="2">Belongs to the TMEM151 family.</text>
</comment>
<evidence type="ECO:0000256" key="2">
    <source>
        <dbReference type="ARBA" id="ARBA00009583"/>
    </source>
</evidence>
<evidence type="ECO:0000256" key="4">
    <source>
        <dbReference type="ARBA" id="ARBA00022989"/>
    </source>
</evidence>
<keyword evidence="4 6" id="KW-1133">Transmembrane helix</keyword>
<gene>
    <name evidence="7" type="ORF">AKO1_009098</name>
</gene>
<evidence type="ECO:0000256" key="3">
    <source>
        <dbReference type="ARBA" id="ARBA00022692"/>
    </source>
</evidence>
<dbReference type="Proteomes" id="UP001431209">
    <property type="component" value="Unassembled WGS sequence"/>
</dbReference>
<dbReference type="PANTHER" id="PTHR31893:SF5">
    <property type="entry name" value="TRANSMEMBRANE PROTEIN 151 HOMOLOG"/>
    <property type="match status" value="1"/>
</dbReference>
<evidence type="ECO:0000313" key="8">
    <source>
        <dbReference type="Proteomes" id="UP001431209"/>
    </source>
</evidence>
<name>A0AAW2ZHL1_9EUKA</name>
<proteinExistence type="inferred from homology"/>
<feature type="transmembrane region" description="Helical" evidence="6">
    <location>
        <begin position="86"/>
        <end position="106"/>
    </location>
</feature>
<evidence type="ECO:0000313" key="7">
    <source>
        <dbReference type="EMBL" id="KAL0488930.1"/>
    </source>
</evidence>
<comment type="subcellular location">
    <subcellularLocation>
        <location evidence="1">Membrane</location>
        <topology evidence="1">Multi-pass membrane protein</topology>
    </subcellularLocation>
</comment>
<keyword evidence="8" id="KW-1185">Reference proteome</keyword>
<dbReference type="EMBL" id="JAOPGA020001493">
    <property type="protein sequence ID" value="KAL0488930.1"/>
    <property type="molecule type" value="Genomic_DNA"/>
</dbReference>
<evidence type="ECO:0000256" key="5">
    <source>
        <dbReference type="ARBA" id="ARBA00023136"/>
    </source>
</evidence>
<keyword evidence="3 6" id="KW-0812">Transmembrane</keyword>
<evidence type="ECO:0000256" key="1">
    <source>
        <dbReference type="ARBA" id="ARBA00004141"/>
    </source>
</evidence>
<reference evidence="7 8" key="1">
    <citation type="submission" date="2024-03" db="EMBL/GenBank/DDBJ databases">
        <title>The Acrasis kona genome and developmental transcriptomes reveal deep origins of eukaryotic multicellular pathways.</title>
        <authorList>
            <person name="Sheikh S."/>
            <person name="Fu C.-J."/>
            <person name="Brown M.W."/>
            <person name="Baldauf S.L."/>
        </authorList>
    </citation>
    <scope>NUCLEOTIDE SEQUENCE [LARGE SCALE GENOMIC DNA]</scope>
    <source>
        <strain evidence="7 8">ATCC MYA-3509</strain>
    </source>
</reference>
<feature type="transmembrane region" description="Helical" evidence="6">
    <location>
        <begin position="118"/>
        <end position="138"/>
    </location>
</feature>
<keyword evidence="5 6" id="KW-0472">Membrane</keyword>
<comment type="caution">
    <text evidence="7">The sequence shown here is derived from an EMBL/GenBank/DDBJ whole genome shotgun (WGS) entry which is preliminary data.</text>
</comment>
<dbReference type="PANTHER" id="PTHR31893">
    <property type="entry name" value="TRANSMEMBRANE PROTEIN 151 HOMOLOG"/>
    <property type="match status" value="1"/>
</dbReference>
<accession>A0AAW2ZHL1</accession>
<evidence type="ECO:0000256" key="6">
    <source>
        <dbReference type="SAM" id="Phobius"/>
    </source>
</evidence>
<dbReference type="AlphaFoldDB" id="A0AAW2ZHL1"/>
<dbReference type="GO" id="GO:0016020">
    <property type="term" value="C:membrane"/>
    <property type="evidence" value="ECO:0007669"/>
    <property type="project" value="UniProtKB-SubCell"/>
</dbReference>
<organism evidence="7 8">
    <name type="scientific">Acrasis kona</name>
    <dbReference type="NCBI Taxonomy" id="1008807"/>
    <lineage>
        <taxon>Eukaryota</taxon>
        <taxon>Discoba</taxon>
        <taxon>Heterolobosea</taxon>
        <taxon>Tetramitia</taxon>
        <taxon>Eutetramitia</taxon>
        <taxon>Acrasidae</taxon>
        <taxon>Acrasis</taxon>
    </lineage>
</organism>
<protein>
    <recommendedName>
        <fullName evidence="9">Transmembrane protein 206</fullName>
    </recommendedName>
</protein>